<dbReference type="EMBL" id="CH445339">
    <property type="protein sequence ID" value="EAT82737.2"/>
    <property type="molecule type" value="Genomic_DNA"/>
</dbReference>
<reference evidence="4" key="1">
    <citation type="journal article" date="2007" name="Plant Cell">
        <title>Dothideomycete-plant interactions illuminated by genome sequencing and EST analysis of the wheat pathogen Stagonospora nodorum.</title>
        <authorList>
            <person name="Hane J.K."/>
            <person name="Lowe R.G."/>
            <person name="Solomon P.S."/>
            <person name="Tan K.C."/>
            <person name="Schoch C.L."/>
            <person name="Spatafora J.W."/>
            <person name="Crous P.W."/>
            <person name="Kodira C."/>
            <person name="Birren B.W."/>
            <person name="Galagan J.E."/>
            <person name="Torriani S.F."/>
            <person name="McDonald B.A."/>
            <person name="Oliver R.P."/>
        </authorList>
    </citation>
    <scope>NUCLEOTIDE SEQUENCE [LARGE SCALE GENOMIC DNA]</scope>
    <source>
        <strain evidence="4">SN15 / ATCC MYA-4574 / FGSC 10173</strain>
    </source>
</reference>
<feature type="compositionally biased region" description="Polar residues" evidence="1">
    <location>
        <begin position="15"/>
        <end position="29"/>
    </location>
</feature>
<keyword evidence="2" id="KW-0472">Membrane</keyword>
<gene>
    <name evidence="3" type="ORF">SNOG_09472</name>
</gene>
<dbReference type="HOGENOM" id="CLU_1240509_0_0_1"/>
<name>Q0UFJ2_PHANO</name>
<sequence>MRRRRNSNIKHEQNTIEQPGTYDQKSQGDGTEKQETFPQDVKVIYQHHNAIQELPGDDPPQSSMISELDSIRPVSELEYIAYNGDRSAASPGARVVSPILPNIVEMGERKSSPPPDDVALPAQDGDDGAIPDLSDNNRAAGTAPQIGLAVFMVVAVIAAASMMWHLFGCWRGKYRRWVEPEDERGTQLKDLYTLPLSLDGDDWVAIDLNDVGDAKDGKVAKSL</sequence>
<dbReference type="GeneID" id="5976669"/>
<protein>
    <submittedName>
        <fullName evidence="3">Uncharacterized protein</fullName>
    </submittedName>
</protein>
<keyword evidence="2" id="KW-1133">Transmembrane helix</keyword>
<keyword evidence="2" id="KW-0812">Transmembrane</keyword>
<accession>Q0UFJ2</accession>
<dbReference type="AlphaFoldDB" id="Q0UFJ2"/>
<feature type="transmembrane region" description="Helical" evidence="2">
    <location>
        <begin position="146"/>
        <end position="167"/>
    </location>
</feature>
<evidence type="ECO:0000256" key="2">
    <source>
        <dbReference type="SAM" id="Phobius"/>
    </source>
</evidence>
<dbReference type="Proteomes" id="UP000001055">
    <property type="component" value="Unassembled WGS sequence"/>
</dbReference>
<evidence type="ECO:0000256" key="1">
    <source>
        <dbReference type="SAM" id="MobiDB-lite"/>
    </source>
</evidence>
<proteinExistence type="predicted"/>
<evidence type="ECO:0000313" key="3">
    <source>
        <dbReference type="EMBL" id="EAT82737.2"/>
    </source>
</evidence>
<organism evidence="3 4">
    <name type="scientific">Phaeosphaeria nodorum (strain SN15 / ATCC MYA-4574 / FGSC 10173)</name>
    <name type="common">Glume blotch fungus</name>
    <name type="synonym">Parastagonospora nodorum</name>
    <dbReference type="NCBI Taxonomy" id="321614"/>
    <lineage>
        <taxon>Eukaryota</taxon>
        <taxon>Fungi</taxon>
        <taxon>Dikarya</taxon>
        <taxon>Ascomycota</taxon>
        <taxon>Pezizomycotina</taxon>
        <taxon>Dothideomycetes</taxon>
        <taxon>Pleosporomycetidae</taxon>
        <taxon>Pleosporales</taxon>
        <taxon>Pleosporineae</taxon>
        <taxon>Phaeosphaeriaceae</taxon>
        <taxon>Parastagonospora</taxon>
    </lineage>
</organism>
<dbReference type="VEuPathDB" id="FungiDB:JI435_400050"/>
<dbReference type="KEGG" id="pno:SNOG_09472"/>
<feature type="region of interest" description="Disordered" evidence="1">
    <location>
        <begin position="1"/>
        <end position="38"/>
    </location>
</feature>
<dbReference type="InParanoid" id="Q0UFJ2"/>
<evidence type="ECO:0000313" key="4">
    <source>
        <dbReference type="Proteomes" id="UP000001055"/>
    </source>
</evidence>
<feature type="region of interest" description="Disordered" evidence="1">
    <location>
        <begin position="106"/>
        <end position="136"/>
    </location>
</feature>
<dbReference type="VEuPathDB" id="FungiDB:JI435_094720"/>
<dbReference type="RefSeq" id="XP_001799764.1">
    <property type="nucleotide sequence ID" value="XM_001799712.1"/>
</dbReference>